<gene>
    <name evidence="7" type="primary">ppx</name>
    <name evidence="7" type="ORF">E6W99_08425</name>
</gene>
<dbReference type="InterPro" id="IPR048950">
    <property type="entry name" value="Ppx_GppA_C"/>
</dbReference>
<dbReference type="InterPro" id="IPR050273">
    <property type="entry name" value="GppA/Ppx_hydrolase"/>
</dbReference>
<reference evidence="7 8" key="1">
    <citation type="submission" date="2019-04" db="EMBL/GenBank/DDBJ databases">
        <title>Bacillus sediminilitoris sp. nov., isolated from a tidal flat sediment on the East China Sea.</title>
        <authorList>
            <person name="Wei Y."/>
            <person name="Mao H."/>
            <person name="Fang J."/>
        </authorList>
    </citation>
    <scope>NUCLEOTIDE SEQUENCE [LARGE SCALE GENOMIC DNA]</scope>
    <source>
        <strain evidence="7 8">DSL-17</strain>
    </source>
</reference>
<comment type="similarity">
    <text evidence="1">Belongs to the GppA/Ppx family.</text>
</comment>
<evidence type="ECO:0000256" key="3">
    <source>
        <dbReference type="ARBA" id="ARBA00022801"/>
    </source>
</evidence>
<comment type="caution">
    <text evidence="7">The sequence shown here is derived from an EMBL/GenBank/DDBJ whole genome shotgun (WGS) entry which is preliminary data.</text>
</comment>
<keyword evidence="3 7" id="KW-0378">Hydrolase</keyword>
<accession>A0A4S4BYS7</accession>
<dbReference type="PANTHER" id="PTHR30005">
    <property type="entry name" value="EXOPOLYPHOSPHATASE"/>
    <property type="match status" value="1"/>
</dbReference>
<dbReference type="OrthoDB" id="9807195at2"/>
<dbReference type="EC" id="3.6.1.11" evidence="2"/>
<dbReference type="Pfam" id="PF02541">
    <property type="entry name" value="Ppx-GppA"/>
    <property type="match status" value="1"/>
</dbReference>
<evidence type="ECO:0000313" key="8">
    <source>
        <dbReference type="Proteomes" id="UP000310334"/>
    </source>
</evidence>
<dbReference type="Gene3D" id="1.10.3210.10">
    <property type="entry name" value="Hypothetical protein af1432"/>
    <property type="match status" value="1"/>
</dbReference>
<evidence type="ECO:0000313" key="7">
    <source>
        <dbReference type="EMBL" id="THF80427.1"/>
    </source>
</evidence>
<dbReference type="GO" id="GO:0006793">
    <property type="term" value="P:phosphorus metabolic process"/>
    <property type="evidence" value="ECO:0007669"/>
    <property type="project" value="InterPro"/>
</dbReference>
<dbReference type="Gene3D" id="3.30.420.40">
    <property type="match status" value="1"/>
</dbReference>
<dbReference type="SUPFAM" id="SSF53067">
    <property type="entry name" value="Actin-like ATPase domain"/>
    <property type="match status" value="2"/>
</dbReference>
<evidence type="ECO:0000259" key="5">
    <source>
        <dbReference type="Pfam" id="PF02541"/>
    </source>
</evidence>
<dbReference type="Proteomes" id="UP000310334">
    <property type="component" value="Unassembled WGS sequence"/>
</dbReference>
<dbReference type="CDD" id="cd24052">
    <property type="entry name" value="ASKHA_NBD_HpPPX-GppA-like"/>
    <property type="match status" value="1"/>
</dbReference>
<evidence type="ECO:0000256" key="4">
    <source>
        <dbReference type="ARBA" id="ARBA00047607"/>
    </source>
</evidence>
<name>A0A4S4BYS7_9BACI</name>
<dbReference type="AlphaFoldDB" id="A0A4S4BYS7"/>
<protein>
    <recommendedName>
        <fullName evidence="2">exopolyphosphatase</fullName>
        <ecNumber evidence="2">3.6.1.11</ecNumber>
    </recommendedName>
</protein>
<feature type="domain" description="Ppx/GppA phosphatase N-terminal" evidence="5">
    <location>
        <begin position="35"/>
        <end position="316"/>
    </location>
</feature>
<dbReference type="Pfam" id="PF21447">
    <property type="entry name" value="Ppx-GppA_III"/>
    <property type="match status" value="1"/>
</dbReference>
<dbReference type="SUPFAM" id="SSF109604">
    <property type="entry name" value="HD-domain/PDEase-like"/>
    <property type="match status" value="1"/>
</dbReference>
<evidence type="ECO:0000259" key="6">
    <source>
        <dbReference type="Pfam" id="PF21447"/>
    </source>
</evidence>
<evidence type="ECO:0000256" key="2">
    <source>
        <dbReference type="ARBA" id="ARBA00012451"/>
    </source>
</evidence>
<organism evidence="7 8">
    <name type="scientific">Metabacillus sediminilitoris</name>
    <dbReference type="NCBI Taxonomy" id="2567941"/>
    <lineage>
        <taxon>Bacteria</taxon>
        <taxon>Bacillati</taxon>
        <taxon>Bacillota</taxon>
        <taxon>Bacilli</taxon>
        <taxon>Bacillales</taxon>
        <taxon>Bacillaceae</taxon>
        <taxon>Metabacillus</taxon>
    </lineage>
</organism>
<dbReference type="GO" id="GO:0006357">
    <property type="term" value="P:regulation of transcription by RNA polymerase II"/>
    <property type="evidence" value="ECO:0007669"/>
    <property type="project" value="TreeGrafter"/>
</dbReference>
<comment type="catalytic activity">
    <reaction evidence="4">
        <text>[phosphate](n) + H2O = [phosphate](n-1) + phosphate + H(+)</text>
        <dbReference type="Rhea" id="RHEA:21528"/>
        <dbReference type="Rhea" id="RHEA-COMP:9859"/>
        <dbReference type="Rhea" id="RHEA-COMP:14279"/>
        <dbReference type="ChEBI" id="CHEBI:15377"/>
        <dbReference type="ChEBI" id="CHEBI:15378"/>
        <dbReference type="ChEBI" id="CHEBI:16838"/>
        <dbReference type="ChEBI" id="CHEBI:43474"/>
        <dbReference type="EC" id="3.6.1.11"/>
    </reaction>
</comment>
<dbReference type="Gene3D" id="3.30.420.150">
    <property type="entry name" value="Exopolyphosphatase. Domain 2"/>
    <property type="match status" value="1"/>
</dbReference>
<dbReference type="InterPro" id="IPR022371">
    <property type="entry name" value="Exopolyphosphatase"/>
</dbReference>
<dbReference type="NCBIfam" id="TIGR03706">
    <property type="entry name" value="exo_poly_only"/>
    <property type="match status" value="1"/>
</dbReference>
<sequence length="518" mass="59697">MYLISTDRVLIVNKETYAIIDIGSNTMRLVIYLRDKSGRLKEIENVKAVARLRNFLSEENILEEKGIEILINTLLSFQEVTRHHKLNEVKCVATATIRQAKNQQSILQRVKDETDFSMRVLSEYKEAYFGYLAVVNSTPFTSGVTIDIGGGSTELTYFEDRKLISYYSFPFGALSLKKQFIKQNIPTEVELHTLRTFLAEQFSSLEWLVNKKLPIIGIGGSARNMVQIHQEMISYPLAGVHQYKMNDQEVKNVNDYLHSLTFSELQRVEGLSKDRADIIIPAVEVFKLLMDVVKTDQFALSRKGLRDGVFYEELTKDFGITVFPNVIEESFYELATDYDIDVNHVLNVTNIGIIIAQLLNKVGLASINKYDMTLIKRGAFTFNLGKYIDSESSSQHTYYLLANRTIDGLLHRERIIIALIASFTSKAAFKRYVAPYINWFSKEELIKYRLLGAIIKFAYSLNATKRNIIEQIESEEIGEELHFYFTCNKDWKPEQYQVEKQKKHLEKQLKKSVILHFG</sequence>
<dbReference type="PANTHER" id="PTHR30005:SF0">
    <property type="entry name" value="RETROGRADE REGULATION PROTEIN 2"/>
    <property type="match status" value="1"/>
</dbReference>
<dbReference type="InterPro" id="IPR043129">
    <property type="entry name" value="ATPase_NBD"/>
</dbReference>
<feature type="domain" description="Ppx/GppA phosphatase C-terminal" evidence="6">
    <location>
        <begin position="329"/>
        <end position="494"/>
    </location>
</feature>
<dbReference type="InterPro" id="IPR003695">
    <property type="entry name" value="Ppx_GppA_N"/>
</dbReference>
<keyword evidence="8" id="KW-1185">Reference proteome</keyword>
<proteinExistence type="inferred from homology"/>
<evidence type="ECO:0000256" key="1">
    <source>
        <dbReference type="ARBA" id="ARBA00007125"/>
    </source>
</evidence>
<dbReference type="GO" id="GO:0004309">
    <property type="term" value="F:exopolyphosphatase activity"/>
    <property type="evidence" value="ECO:0007669"/>
    <property type="project" value="UniProtKB-EC"/>
</dbReference>
<dbReference type="EMBL" id="SSNT01000006">
    <property type="protein sequence ID" value="THF80427.1"/>
    <property type="molecule type" value="Genomic_DNA"/>
</dbReference>